<keyword evidence="2 4" id="KW-1015">Disulfide bond</keyword>
<evidence type="ECO:0000256" key="4">
    <source>
        <dbReference type="PIRSR" id="PIRSR631098-51"/>
    </source>
</evidence>
<dbReference type="SUPFAM" id="SSF81778">
    <property type="entry name" value="Crustacean CHH/MIH/GIH neurohormone"/>
    <property type="match status" value="1"/>
</dbReference>
<evidence type="ECO:0000313" key="7">
    <source>
        <dbReference type="EMBL" id="ROT63548.1"/>
    </source>
</evidence>
<evidence type="ECO:0000313" key="6">
    <source>
        <dbReference type="EMBL" id="AJK31205.1"/>
    </source>
</evidence>
<dbReference type="EMBL" id="QCYY01003425">
    <property type="protein sequence ID" value="ROT63548.1"/>
    <property type="molecule type" value="Genomic_DNA"/>
</dbReference>
<dbReference type="Pfam" id="PF01147">
    <property type="entry name" value="Crust_neurohorm"/>
    <property type="match status" value="1"/>
</dbReference>
<dbReference type="InterPro" id="IPR035957">
    <property type="entry name" value="Crust_neurohorm_sf"/>
</dbReference>
<sequence length="128" mass="14389">MDNKIAFVSASVLLLVAVLASHNGVHARSVVPEGLQELEIPRQESDMFAVRRKRQVFDASCKGVYDRGLWAKLNNACLDCQNIYRGNPAIEGECRQNCFGTEVFYGCIKALKLPTKNYLYFAEVLRES</sequence>
<feature type="disulfide bond" evidence="4">
    <location>
        <begin position="61"/>
        <end position="98"/>
    </location>
</feature>
<organism evidence="6">
    <name type="scientific">Penaeus vannamei</name>
    <name type="common">Whiteleg shrimp</name>
    <name type="synonym">Litopenaeus vannamei</name>
    <dbReference type="NCBI Taxonomy" id="6689"/>
    <lineage>
        <taxon>Eukaryota</taxon>
        <taxon>Metazoa</taxon>
        <taxon>Ecdysozoa</taxon>
        <taxon>Arthropoda</taxon>
        <taxon>Crustacea</taxon>
        <taxon>Multicrustacea</taxon>
        <taxon>Malacostraca</taxon>
        <taxon>Eumalacostraca</taxon>
        <taxon>Eucarida</taxon>
        <taxon>Decapoda</taxon>
        <taxon>Dendrobranchiata</taxon>
        <taxon>Penaeoidea</taxon>
        <taxon>Penaeidae</taxon>
        <taxon>Penaeus</taxon>
    </lineage>
</organism>
<dbReference type="PANTHER" id="PTHR35981">
    <property type="entry name" value="ION TRANSPORT PEPTIDE, ISOFORM C"/>
    <property type="match status" value="1"/>
</dbReference>
<name>A0A0K0M6P3_PENVA</name>
<evidence type="ECO:0000313" key="8">
    <source>
        <dbReference type="Proteomes" id="UP000283509"/>
    </source>
</evidence>
<gene>
    <name evidence="6" type="primary">CHH</name>
    <name evidence="7" type="ORF">C7M84_018561</name>
</gene>
<dbReference type="STRING" id="6689.A0A0K0M6P3"/>
<evidence type="ECO:0000256" key="3">
    <source>
        <dbReference type="PIRSR" id="PIRSR631098-50"/>
    </source>
</evidence>
<dbReference type="SMR" id="A0A0K0M6P3"/>
<dbReference type="EMBL" id="KJ660843">
    <property type="protein sequence ID" value="AJK31205.1"/>
    <property type="molecule type" value="Genomic_DNA"/>
</dbReference>
<keyword evidence="3" id="KW-0873">Pyrrolidone carboxylic acid</keyword>
<proteinExistence type="evidence at transcript level"/>
<evidence type="ECO:0000256" key="2">
    <source>
        <dbReference type="ARBA" id="ARBA00023157"/>
    </source>
</evidence>
<feature type="chain" id="PRO_5007975081" evidence="5">
    <location>
        <begin position="28"/>
        <end position="128"/>
    </location>
</feature>
<dbReference type="GO" id="GO:0007623">
    <property type="term" value="P:circadian rhythm"/>
    <property type="evidence" value="ECO:0007669"/>
    <property type="project" value="TreeGrafter"/>
</dbReference>
<keyword evidence="8" id="KW-1185">Reference proteome</keyword>
<evidence type="ECO:0000256" key="1">
    <source>
        <dbReference type="ARBA" id="ARBA00005447"/>
    </source>
</evidence>
<dbReference type="EMBL" id="KJ660842">
    <property type="protein sequence ID" value="AJK31204.1"/>
    <property type="molecule type" value="mRNA"/>
</dbReference>
<dbReference type="EMBL" id="KU174947">
    <property type="protein sequence ID" value="AMR70770.1"/>
    <property type="molecule type" value="mRNA"/>
</dbReference>
<dbReference type="GO" id="GO:0005576">
    <property type="term" value="C:extracellular region"/>
    <property type="evidence" value="ECO:0007669"/>
    <property type="project" value="InterPro"/>
</dbReference>
<feature type="modified residue" description="Pyrrolidone carboxylic acid; partial" evidence="3">
    <location>
        <position position="55"/>
    </location>
</feature>
<dbReference type="Gene3D" id="1.10.2010.10">
    <property type="entry name" value="Crustacean CHH/MIH/GIH neurohormone"/>
    <property type="match status" value="1"/>
</dbReference>
<feature type="disulfide bond" evidence="4">
    <location>
        <begin position="80"/>
        <end position="107"/>
    </location>
</feature>
<accession>A0A0K0M6P3</accession>
<dbReference type="PANTHER" id="PTHR35981:SF2">
    <property type="entry name" value="ION TRANSPORT PEPTIDE, ISOFORM C"/>
    <property type="match status" value="1"/>
</dbReference>
<reference evidence="7 8" key="2">
    <citation type="submission" date="2018-04" db="EMBL/GenBank/DDBJ databases">
        <authorList>
            <person name="Zhang X."/>
            <person name="Yuan J."/>
            <person name="Li F."/>
            <person name="Xiang J."/>
        </authorList>
    </citation>
    <scope>NUCLEOTIDE SEQUENCE [LARGE SCALE GENOMIC DNA]</scope>
    <source>
        <tissue evidence="7">Muscle</tissue>
    </source>
</reference>
<reference evidence="7 8" key="3">
    <citation type="submission" date="2019-01" db="EMBL/GenBank/DDBJ databases">
        <title>The decoding of complex shrimp genome reveals the adaptation for benthos swimmer, frequently molting mechanism and breeding impact on genome.</title>
        <authorList>
            <person name="Sun Y."/>
            <person name="Gao Y."/>
            <person name="Yu Y."/>
        </authorList>
    </citation>
    <scope>NUCLEOTIDE SEQUENCE [LARGE SCALE GENOMIC DNA]</scope>
    <source>
        <tissue evidence="7">Muscle</tissue>
    </source>
</reference>
<evidence type="ECO:0000256" key="5">
    <source>
        <dbReference type="SAM" id="SignalP"/>
    </source>
</evidence>
<dbReference type="OrthoDB" id="6350212at2759"/>
<protein>
    <submittedName>
        <fullName evidence="6 7">Hyperglycemic hormone</fullName>
    </submittedName>
</protein>
<dbReference type="AlphaFoldDB" id="A0A0K0M6P3"/>
<dbReference type="PROSITE" id="PS01250">
    <property type="entry name" value="CHH_MIH_GIH"/>
    <property type="match status" value="1"/>
</dbReference>
<keyword evidence="5" id="KW-0732">Signal</keyword>
<dbReference type="Proteomes" id="UP000283509">
    <property type="component" value="Unassembled WGS sequence"/>
</dbReference>
<comment type="similarity">
    <text evidence="1">Belongs to the arthropod CHH/MIH/GIH/VIH hormone family.</text>
</comment>
<dbReference type="InterPro" id="IPR031098">
    <property type="entry name" value="Crust_neurohorm"/>
</dbReference>
<feature type="signal peptide" evidence="5">
    <location>
        <begin position="1"/>
        <end position="27"/>
    </location>
</feature>
<dbReference type="GO" id="GO:0005184">
    <property type="term" value="F:neuropeptide hormone activity"/>
    <property type="evidence" value="ECO:0007669"/>
    <property type="project" value="InterPro"/>
</dbReference>
<dbReference type="InterPro" id="IPR018251">
    <property type="entry name" value="Crust_neurhormone_CS"/>
</dbReference>
<feature type="disulfide bond" evidence="4">
    <location>
        <begin position="77"/>
        <end position="94"/>
    </location>
</feature>
<reference evidence="6" key="1">
    <citation type="journal article" date="2016" name="Gene">
        <title>A novel CHH gene from the Pacific white shrimp Litopenaeus vannamei was characterized and found highly expressed in gut and less in eyestalk and other extra-eyestalk tissues.</title>
        <authorList>
            <person name="Ventura-Lopez C."/>
            <person name="Gomez-Anduro G."/>
            <person name="Arcos F.G."/>
            <person name="Llera-Herrera R."/>
            <person name="Racotta I.S."/>
            <person name="Ibarra A.M."/>
        </authorList>
    </citation>
    <scope>NUCLEOTIDE SEQUENCE</scope>
</reference>